<dbReference type="PANTHER" id="PTHR11635:SF152">
    <property type="entry name" value="CAMP-DEPENDENT PROTEIN KINASE TYPE I REGULATORY SUBUNIT-RELATED"/>
    <property type="match status" value="1"/>
</dbReference>
<feature type="domain" description="Cyclic nucleotide-binding" evidence="1">
    <location>
        <begin position="21"/>
        <end position="121"/>
    </location>
</feature>
<evidence type="ECO:0000313" key="2">
    <source>
        <dbReference type="EMBL" id="WDE10098.1"/>
    </source>
</evidence>
<accession>A0ABY7V923</accession>
<dbReference type="PANTHER" id="PTHR11635">
    <property type="entry name" value="CAMP-DEPENDENT PROTEIN KINASE REGULATORY CHAIN"/>
    <property type="match status" value="1"/>
</dbReference>
<dbReference type="Proteomes" id="UP001215231">
    <property type="component" value="Chromosome"/>
</dbReference>
<dbReference type="RefSeq" id="WP_274050112.1">
    <property type="nucleotide sequence ID" value="NZ_CP059693.1"/>
</dbReference>
<dbReference type="InterPro" id="IPR050503">
    <property type="entry name" value="cAMP-dep_PK_reg_su-like"/>
</dbReference>
<keyword evidence="3" id="KW-1185">Reference proteome</keyword>
<evidence type="ECO:0000313" key="3">
    <source>
        <dbReference type="Proteomes" id="UP001215231"/>
    </source>
</evidence>
<dbReference type="InterPro" id="IPR014710">
    <property type="entry name" value="RmlC-like_jellyroll"/>
</dbReference>
<organism evidence="2 3">
    <name type="scientific">Thalassomonas haliotis</name>
    <dbReference type="NCBI Taxonomy" id="485448"/>
    <lineage>
        <taxon>Bacteria</taxon>
        <taxon>Pseudomonadati</taxon>
        <taxon>Pseudomonadota</taxon>
        <taxon>Gammaproteobacteria</taxon>
        <taxon>Alteromonadales</taxon>
        <taxon>Colwelliaceae</taxon>
        <taxon>Thalassomonas</taxon>
    </lineage>
</organism>
<name>A0ABY7V923_9GAMM</name>
<reference evidence="2 3" key="1">
    <citation type="journal article" date="2022" name="Mar. Drugs">
        <title>Bioassay-Guided Fractionation Leads to the Detection of Cholic Acid Generated by the Rare Thalassomonas sp.</title>
        <authorList>
            <person name="Pheiffer F."/>
            <person name="Schneider Y.K."/>
            <person name="Hansen E.H."/>
            <person name="Andersen J.H."/>
            <person name="Isaksson J."/>
            <person name="Busche T."/>
            <person name="R C."/>
            <person name="Kalinowski J."/>
            <person name="Zyl L.V."/>
            <person name="Trindade M."/>
        </authorList>
    </citation>
    <scope>NUCLEOTIDE SEQUENCE [LARGE SCALE GENOMIC DNA]</scope>
    <source>
        <strain evidence="2 3">A5K-61T</strain>
    </source>
</reference>
<dbReference type="InterPro" id="IPR000595">
    <property type="entry name" value="cNMP-bd_dom"/>
</dbReference>
<dbReference type="Gene3D" id="2.60.120.10">
    <property type="entry name" value="Jelly Rolls"/>
    <property type="match status" value="1"/>
</dbReference>
<dbReference type="CDD" id="cd00038">
    <property type="entry name" value="CAP_ED"/>
    <property type="match status" value="1"/>
</dbReference>
<sequence>MLPLDKIPLLRLMEIANRLDFFEQFSLDERKSLLDEKARCYICKKGQHLQREGEYDNNFFLILSGQVSIKRAKDKTPLGQVNPGEFIGEGSFIANKPRSTSALAETDVILLCLDREKLSQLSAKIREKVKDAIISGMAKRIVKLNDINARHQQNQRQAPEKARLG</sequence>
<dbReference type="PROSITE" id="PS50042">
    <property type="entry name" value="CNMP_BINDING_3"/>
    <property type="match status" value="1"/>
</dbReference>
<dbReference type="InterPro" id="IPR018490">
    <property type="entry name" value="cNMP-bd_dom_sf"/>
</dbReference>
<evidence type="ECO:0000259" key="1">
    <source>
        <dbReference type="PROSITE" id="PS50042"/>
    </source>
</evidence>
<gene>
    <name evidence="2" type="ORF">H3N35_17610</name>
</gene>
<dbReference type="EMBL" id="CP059693">
    <property type="protein sequence ID" value="WDE10098.1"/>
    <property type="molecule type" value="Genomic_DNA"/>
</dbReference>
<dbReference type="SMART" id="SM00100">
    <property type="entry name" value="cNMP"/>
    <property type="match status" value="1"/>
</dbReference>
<proteinExistence type="predicted"/>
<dbReference type="Pfam" id="PF00027">
    <property type="entry name" value="cNMP_binding"/>
    <property type="match status" value="1"/>
</dbReference>
<protein>
    <submittedName>
        <fullName evidence="2">Cyclic nucleotide-binding domain-containing protein</fullName>
    </submittedName>
</protein>
<dbReference type="SUPFAM" id="SSF51206">
    <property type="entry name" value="cAMP-binding domain-like"/>
    <property type="match status" value="1"/>
</dbReference>